<dbReference type="PROSITE" id="PS00237">
    <property type="entry name" value="G_PROTEIN_RECEP_F1_1"/>
    <property type="match status" value="1"/>
</dbReference>
<keyword evidence="6 18" id="KW-0297">G-protein coupled receptor</keyword>
<evidence type="ECO:0000256" key="16">
    <source>
        <dbReference type="ARBA" id="ARBA00045632"/>
    </source>
</evidence>
<dbReference type="Proteomes" id="UP000694565">
    <property type="component" value="Unplaced"/>
</dbReference>
<evidence type="ECO:0000313" key="22">
    <source>
        <dbReference type="Proteomes" id="UP000694565"/>
    </source>
</evidence>
<dbReference type="Gene3D" id="1.20.1070.10">
    <property type="entry name" value="Rhodopsin 7-helix transmembrane proteins"/>
    <property type="match status" value="1"/>
</dbReference>
<evidence type="ECO:0000256" key="15">
    <source>
        <dbReference type="ARBA" id="ARBA00032198"/>
    </source>
</evidence>
<feature type="transmembrane region" description="Helical" evidence="18">
    <location>
        <begin position="281"/>
        <end position="303"/>
    </location>
</feature>
<comment type="subcellular location">
    <subcellularLocation>
        <location evidence="1 18">Cell membrane</location>
        <topology evidence="1 18">Multi-pass membrane protein</topology>
    </subcellularLocation>
</comment>
<keyword evidence="12" id="KW-0449">Lipoprotein</keyword>
<evidence type="ECO:0000256" key="10">
    <source>
        <dbReference type="ARBA" id="ARBA00023180"/>
    </source>
</evidence>
<sequence length="344" mass="38668">MRDLGLARAEIAVLGVVLALTTLGNSFVLWVLLRRRKHNAPMHVFMVNLCVADLVVAFFQVLPQLIWDITERFQGPDFLCRSIKYLQIVGMFASSYMIVAMTVDRHQAICCPLQAYRGGAMSRWNTPVMVAWGLALVLSIPQVFIFSRSEVASGEFECWGHFAELWGLKAYITWMTVAVFVLPALIITICQIRIFREIHNNIYLKSERMMPSDSTRCSLDYTRPSPPPTPAIPPPSITKAMSKTVKMTLVIVLVYTICWSPFFIVQLWAAWDPNPPDQGVAFTILMLLASLNSCTNPWIYTAFSSSVSRELQNLLQCRSGTGRRGSLPDDSSTTHTSTTKDSLY</sequence>
<dbReference type="PANTHER" id="PTHR24241">
    <property type="entry name" value="NEUROPEPTIDE RECEPTOR-RELATED G-PROTEIN COUPLED RECEPTOR"/>
    <property type="match status" value="1"/>
</dbReference>
<evidence type="ECO:0000256" key="2">
    <source>
        <dbReference type="ARBA" id="ARBA00014011"/>
    </source>
</evidence>
<dbReference type="PANTHER" id="PTHR24241:SF20">
    <property type="entry name" value="VASOPRESSIN V2 RECEPTOR"/>
    <property type="match status" value="1"/>
</dbReference>
<dbReference type="PRINTS" id="PR00237">
    <property type="entry name" value="GPCRRHODOPSN"/>
</dbReference>
<keyword evidence="11 18" id="KW-0807">Transducer</keyword>
<comment type="function">
    <text evidence="16">Receptor for arginine vasopressin. The activity of this receptor is mediated by G proteins which activate adenylate cyclase. Involved in renal water reabsorption.</text>
</comment>
<evidence type="ECO:0000256" key="18">
    <source>
        <dbReference type="RuleBase" id="RU046427"/>
    </source>
</evidence>
<evidence type="ECO:0000256" key="14">
    <source>
        <dbReference type="ARBA" id="ARBA00031479"/>
    </source>
</evidence>
<dbReference type="GeneTree" id="ENSGT01050000244882"/>
<evidence type="ECO:0000256" key="12">
    <source>
        <dbReference type="ARBA" id="ARBA00023288"/>
    </source>
</evidence>
<keyword evidence="22" id="KW-1185">Reference proteome</keyword>
<accession>A0A8C2WR98</accession>
<comment type="subunit">
    <text evidence="17">Interacts with ARRDC4. Identified in a complex containing at least ARRDC4, V2R and HGS. Interacts with TMEM147.</text>
</comment>
<keyword evidence="9 18" id="KW-0675">Receptor</keyword>
<evidence type="ECO:0000256" key="9">
    <source>
        <dbReference type="ARBA" id="ARBA00023170"/>
    </source>
</evidence>
<evidence type="ECO:0000256" key="19">
    <source>
        <dbReference type="SAM" id="MobiDB-lite"/>
    </source>
</evidence>
<evidence type="ECO:0000256" key="7">
    <source>
        <dbReference type="ARBA" id="ARBA00023136"/>
    </source>
</evidence>
<dbReference type="InterPro" id="IPR001817">
    <property type="entry name" value="Vasoprsn_rcpt"/>
</dbReference>
<dbReference type="PRINTS" id="PR00896">
    <property type="entry name" value="VASOPRESSINR"/>
</dbReference>
<keyword evidence="4 18" id="KW-0812">Transmembrane</keyword>
<feature type="transmembrane region" description="Helical" evidence="18">
    <location>
        <begin position="12"/>
        <end position="33"/>
    </location>
</feature>
<evidence type="ECO:0000256" key="11">
    <source>
        <dbReference type="ARBA" id="ARBA00023224"/>
    </source>
</evidence>
<feature type="transmembrane region" description="Helical" evidence="18">
    <location>
        <begin position="249"/>
        <end position="269"/>
    </location>
</feature>
<evidence type="ECO:0000256" key="4">
    <source>
        <dbReference type="ARBA" id="ARBA00022692"/>
    </source>
</evidence>
<feature type="transmembrane region" description="Helical" evidence="18">
    <location>
        <begin position="124"/>
        <end position="146"/>
    </location>
</feature>
<proteinExistence type="inferred from homology"/>
<dbReference type="InterPro" id="IPR000276">
    <property type="entry name" value="GPCR_Rhodpsn"/>
</dbReference>
<evidence type="ECO:0000256" key="5">
    <source>
        <dbReference type="ARBA" id="ARBA00022989"/>
    </source>
</evidence>
<dbReference type="AlphaFoldDB" id="A0A8C2WR98"/>
<dbReference type="PROSITE" id="PS50262">
    <property type="entry name" value="G_PROTEIN_RECEP_F1_2"/>
    <property type="match status" value="1"/>
</dbReference>
<name>A0A8C2WR98_CYCLU</name>
<evidence type="ECO:0000256" key="13">
    <source>
        <dbReference type="ARBA" id="ARBA00029706"/>
    </source>
</evidence>
<evidence type="ECO:0000256" key="17">
    <source>
        <dbReference type="ARBA" id="ARBA00046856"/>
    </source>
</evidence>
<reference evidence="21" key="2">
    <citation type="submission" date="2025-09" db="UniProtKB">
        <authorList>
            <consortium name="Ensembl"/>
        </authorList>
    </citation>
    <scope>IDENTIFICATION</scope>
</reference>
<dbReference type="FunFam" id="1.20.1070.10:FF:000190">
    <property type="entry name" value="Vasopressin V2 receptor"/>
    <property type="match status" value="1"/>
</dbReference>
<keyword evidence="8" id="KW-0564">Palmitate</keyword>
<dbReference type="InterPro" id="IPR000161">
    <property type="entry name" value="Vprsn_rcpt_V2"/>
</dbReference>
<dbReference type="Ensembl" id="ENSCLMT00005005831.1">
    <property type="protein sequence ID" value="ENSCLMP00005005399.1"/>
    <property type="gene ID" value="ENSCLMG00005002933.1"/>
</dbReference>
<dbReference type="GO" id="GO:0045907">
    <property type="term" value="P:positive regulation of vasoconstriction"/>
    <property type="evidence" value="ECO:0007669"/>
    <property type="project" value="TreeGrafter"/>
</dbReference>
<feature type="region of interest" description="Disordered" evidence="19">
    <location>
        <begin position="321"/>
        <end position="344"/>
    </location>
</feature>
<dbReference type="CDD" id="cd15388">
    <property type="entry name" value="7tmA_V2R"/>
    <property type="match status" value="1"/>
</dbReference>
<dbReference type="PRINTS" id="PR00898">
    <property type="entry name" value="VASOPRSNV2R"/>
</dbReference>
<keyword evidence="7 18" id="KW-0472">Membrane</keyword>
<keyword evidence="3" id="KW-1003">Cell membrane</keyword>
<feature type="transmembrane region" description="Helical" evidence="18">
    <location>
        <begin position="45"/>
        <end position="65"/>
    </location>
</feature>
<dbReference type="GO" id="GO:0005886">
    <property type="term" value="C:plasma membrane"/>
    <property type="evidence" value="ECO:0007669"/>
    <property type="project" value="UniProtKB-SubCell"/>
</dbReference>
<dbReference type="GO" id="GO:0005000">
    <property type="term" value="F:vasopressin receptor activity"/>
    <property type="evidence" value="ECO:0007669"/>
    <property type="project" value="InterPro"/>
</dbReference>
<evidence type="ECO:0000256" key="6">
    <source>
        <dbReference type="ARBA" id="ARBA00023040"/>
    </source>
</evidence>
<dbReference type="InterPro" id="IPR017452">
    <property type="entry name" value="GPCR_Rhodpsn_7TM"/>
</dbReference>
<keyword evidence="10 18" id="KW-0325">Glycoprotein</keyword>
<evidence type="ECO:0000259" key="20">
    <source>
        <dbReference type="PROSITE" id="PS50262"/>
    </source>
</evidence>
<dbReference type="GO" id="GO:0001992">
    <property type="term" value="P:regulation of systemic arterial blood pressure by vasopressin"/>
    <property type="evidence" value="ECO:0007669"/>
    <property type="project" value="TreeGrafter"/>
</dbReference>
<reference evidence="21" key="1">
    <citation type="submission" date="2025-08" db="UniProtKB">
        <authorList>
            <consortium name="Ensembl"/>
        </authorList>
    </citation>
    <scope>IDENTIFICATION</scope>
</reference>
<evidence type="ECO:0000256" key="3">
    <source>
        <dbReference type="ARBA" id="ARBA00022475"/>
    </source>
</evidence>
<feature type="compositionally biased region" description="Low complexity" evidence="19">
    <location>
        <begin position="328"/>
        <end position="344"/>
    </location>
</feature>
<gene>
    <name evidence="21" type="primary">LOC117734068</name>
</gene>
<evidence type="ECO:0000313" key="21">
    <source>
        <dbReference type="Ensembl" id="ENSCLMP00005005399.1"/>
    </source>
</evidence>
<comment type="similarity">
    <text evidence="18">Belongs to the G-protein coupled receptor 1 family. Vasopressin/oxytocin receptor subfamily.</text>
</comment>
<feature type="domain" description="G-protein coupled receptors family 1 profile" evidence="20">
    <location>
        <begin position="24"/>
        <end position="300"/>
    </location>
</feature>
<feature type="transmembrane region" description="Helical" evidence="18">
    <location>
        <begin position="171"/>
        <end position="195"/>
    </location>
</feature>
<protein>
    <recommendedName>
        <fullName evidence="2">Vasopressin V2 receptor</fullName>
    </recommendedName>
    <alternativeName>
        <fullName evidence="13">AVPR V2</fullName>
    </alternativeName>
    <alternativeName>
        <fullName evidence="15">Antidiuretic hormone receptor</fullName>
    </alternativeName>
    <alternativeName>
        <fullName evidence="14">Renal-type arginine vasopressin receptor</fullName>
    </alternativeName>
</protein>
<organism evidence="21 22">
    <name type="scientific">Cyclopterus lumpus</name>
    <name type="common">Lumpsucker</name>
    <dbReference type="NCBI Taxonomy" id="8103"/>
    <lineage>
        <taxon>Eukaryota</taxon>
        <taxon>Metazoa</taxon>
        <taxon>Chordata</taxon>
        <taxon>Craniata</taxon>
        <taxon>Vertebrata</taxon>
        <taxon>Euteleostomi</taxon>
        <taxon>Actinopterygii</taxon>
        <taxon>Neopterygii</taxon>
        <taxon>Teleostei</taxon>
        <taxon>Neoteleostei</taxon>
        <taxon>Acanthomorphata</taxon>
        <taxon>Eupercaria</taxon>
        <taxon>Perciformes</taxon>
        <taxon>Cottioidei</taxon>
        <taxon>Cottales</taxon>
        <taxon>Cyclopteridae</taxon>
        <taxon>Cyclopterus</taxon>
    </lineage>
</organism>
<dbReference type="GO" id="GO:0042277">
    <property type="term" value="F:peptide binding"/>
    <property type="evidence" value="ECO:0007669"/>
    <property type="project" value="TreeGrafter"/>
</dbReference>
<evidence type="ECO:0000256" key="8">
    <source>
        <dbReference type="ARBA" id="ARBA00023139"/>
    </source>
</evidence>
<feature type="transmembrane region" description="Helical" evidence="18">
    <location>
        <begin position="85"/>
        <end position="103"/>
    </location>
</feature>
<dbReference type="SUPFAM" id="SSF81321">
    <property type="entry name" value="Family A G protein-coupled receptor-like"/>
    <property type="match status" value="1"/>
</dbReference>
<evidence type="ECO:0000256" key="1">
    <source>
        <dbReference type="ARBA" id="ARBA00004651"/>
    </source>
</evidence>
<dbReference type="Pfam" id="PF00001">
    <property type="entry name" value="7tm_1"/>
    <property type="match status" value="1"/>
</dbReference>
<dbReference type="GO" id="GO:0032870">
    <property type="term" value="P:cellular response to hormone stimulus"/>
    <property type="evidence" value="ECO:0007669"/>
    <property type="project" value="TreeGrafter"/>
</dbReference>
<keyword evidence="5 18" id="KW-1133">Transmembrane helix</keyword>